<keyword evidence="4" id="KW-0186">Copper</keyword>
<dbReference type="Proteomes" id="UP000007110">
    <property type="component" value="Unassembled WGS sequence"/>
</dbReference>
<keyword evidence="2" id="KW-0479">Metal-binding</keyword>
<dbReference type="PROSITE" id="PS00080">
    <property type="entry name" value="MULTICOPPER_OXIDASE2"/>
    <property type="match status" value="1"/>
</dbReference>
<dbReference type="GO" id="GO:0005507">
    <property type="term" value="F:copper ion binding"/>
    <property type="evidence" value="ECO:0007669"/>
    <property type="project" value="InterPro"/>
</dbReference>
<accession>A0A7M7SX74</accession>
<dbReference type="RefSeq" id="XP_030837904.1">
    <property type="nucleotide sequence ID" value="XM_030982044.1"/>
</dbReference>
<evidence type="ECO:0000313" key="9">
    <source>
        <dbReference type="EnsemblMetazoa" id="XP_030837903"/>
    </source>
</evidence>
<dbReference type="GO" id="GO:0016491">
    <property type="term" value="F:oxidoreductase activity"/>
    <property type="evidence" value="ECO:0000318"/>
    <property type="project" value="GO_Central"/>
</dbReference>
<dbReference type="InterPro" id="IPR001117">
    <property type="entry name" value="Cu-oxidase_2nd"/>
</dbReference>
<evidence type="ECO:0000256" key="2">
    <source>
        <dbReference type="ARBA" id="ARBA00022723"/>
    </source>
</evidence>
<dbReference type="AlphaFoldDB" id="A0A7M7SX74"/>
<evidence type="ECO:0000259" key="7">
    <source>
        <dbReference type="Pfam" id="PF07731"/>
    </source>
</evidence>
<dbReference type="FunFam" id="2.60.40.420:FF:000106">
    <property type="entry name" value="Laccase-like multicopper oxidase 2"/>
    <property type="match status" value="1"/>
</dbReference>
<dbReference type="Pfam" id="PF00394">
    <property type="entry name" value="Cu-oxidase"/>
    <property type="match status" value="1"/>
</dbReference>
<organism evidence="9 10">
    <name type="scientific">Strongylocentrotus purpuratus</name>
    <name type="common">Purple sea urchin</name>
    <dbReference type="NCBI Taxonomy" id="7668"/>
    <lineage>
        <taxon>Eukaryota</taxon>
        <taxon>Metazoa</taxon>
        <taxon>Echinodermata</taxon>
        <taxon>Eleutherozoa</taxon>
        <taxon>Echinozoa</taxon>
        <taxon>Echinoidea</taxon>
        <taxon>Euechinoidea</taxon>
        <taxon>Echinacea</taxon>
        <taxon>Camarodonta</taxon>
        <taxon>Echinidea</taxon>
        <taxon>Strongylocentrotidae</taxon>
        <taxon>Strongylocentrotus</taxon>
    </lineage>
</organism>
<comment type="similarity">
    <text evidence="1">Belongs to the multicopper oxidase family.</text>
</comment>
<keyword evidence="10" id="KW-1185">Reference proteome</keyword>
<dbReference type="FunFam" id="2.60.40.420:FF:000031">
    <property type="entry name" value="Laccase-2 isoform A"/>
    <property type="match status" value="1"/>
</dbReference>
<dbReference type="InParanoid" id="A0A7M7SX74"/>
<dbReference type="RefSeq" id="XP_030837903.1">
    <property type="nucleotide sequence ID" value="XM_030982043.1"/>
</dbReference>
<dbReference type="GO" id="GO:0005886">
    <property type="term" value="C:plasma membrane"/>
    <property type="evidence" value="ECO:0000318"/>
    <property type="project" value="GO_Central"/>
</dbReference>
<dbReference type="FunFam" id="2.60.40.420:FF:000045">
    <property type="entry name" value="Laccase 2"/>
    <property type="match status" value="1"/>
</dbReference>
<dbReference type="EnsemblMetazoa" id="XM_030982043">
    <property type="protein sequence ID" value="XP_030837903"/>
    <property type="gene ID" value="LOC763460"/>
</dbReference>
<keyword evidence="3" id="KW-0560">Oxidoreductase</keyword>
<dbReference type="InterPro" id="IPR011706">
    <property type="entry name" value="Cu-oxidase_C"/>
</dbReference>
<dbReference type="InterPro" id="IPR045087">
    <property type="entry name" value="Cu-oxidase_fam"/>
</dbReference>
<keyword evidence="5" id="KW-0732">Signal</keyword>
<dbReference type="GeneID" id="763460"/>
<feature type="signal peptide" evidence="5">
    <location>
        <begin position="1"/>
        <end position="20"/>
    </location>
</feature>
<dbReference type="Pfam" id="PF07731">
    <property type="entry name" value="Cu-oxidase_2"/>
    <property type="match status" value="1"/>
</dbReference>
<evidence type="ECO:0000256" key="1">
    <source>
        <dbReference type="ARBA" id="ARBA00010609"/>
    </source>
</evidence>
<dbReference type="InterPro" id="IPR002355">
    <property type="entry name" value="Cu_oxidase_Cu_BS"/>
</dbReference>
<dbReference type="InterPro" id="IPR008972">
    <property type="entry name" value="Cupredoxin"/>
</dbReference>
<dbReference type="CDD" id="cd13884">
    <property type="entry name" value="CuRO_2_tcLCC_insect_like"/>
    <property type="match status" value="1"/>
</dbReference>
<dbReference type="Gene3D" id="2.60.40.420">
    <property type="entry name" value="Cupredoxins - blue copper proteins"/>
    <property type="match status" value="3"/>
</dbReference>
<evidence type="ECO:0008006" key="11">
    <source>
        <dbReference type="Google" id="ProtNLM"/>
    </source>
</evidence>
<dbReference type="CDD" id="cd13905">
    <property type="entry name" value="CuRO_3_tcLLC2_insect_like"/>
    <property type="match status" value="1"/>
</dbReference>
<dbReference type="OrthoDB" id="2121828at2759"/>
<evidence type="ECO:0000256" key="4">
    <source>
        <dbReference type="ARBA" id="ARBA00023008"/>
    </source>
</evidence>
<dbReference type="PANTHER" id="PTHR11709">
    <property type="entry name" value="MULTI-COPPER OXIDASE"/>
    <property type="match status" value="1"/>
</dbReference>
<sequence>MRKLICPVLSMLFIATVVQGYWINDLDHPCLRECTGGEPMTCEYDWTIESYYSMSRACYQCPFNEFDCHRPHCIPMAGYARPVYSVNRRQPGPSIQVCENDIIRVRVHNRLQNEEAESIHWHGFHMRGTQHMDGVSRVTQCPINAGHDFTYEFKAEQPGTHWWHSHAGVHRADGIYGSLIVRQSSESDPHRALYDKDDPYHVITIKEWSKSMAITISTAGQSGVAINANDGILINGRGTNQVLSNSGNTTATVDHHVVYVTSGQRYRFRVISAANDVCPLSISVDNHKLKVIAMDGAPVNPIDVDRITLFSAERYDFILNADQRPTNYWIRVAGLITCAQHQELGILRYAGTPPGSKPMSDKNLRAGGKVLNPETALRDPETVLVSDLTDADEKEDDLSHANVTHYLELNAVSRNKAKSVHHPVFYPYELAGTDTYSLTNLPIINNITMNFPGIPLLSHWRDVDEASWCNKDSLRTSRKDCSREACECTHRIDIKYNQVVELVYVNTLNLVPHPMHIHGYYFEVLGMDTMWEYFTVEDFKRLDAQGKISRNLKNPPRKDTIMIPVGGYMIARFRADNPGWWLMHCHFDTHFALGMALVFHVEGPVPPPPASMPVCN</sequence>
<evidence type="ECO:0000259" key="8">
    <source>
        <dbReference type="Pfam" id="PF07732"/>
    </source>
</evidence>
<evidence type="ECO:0000313" key="10">
    <source>
        <dbReference type="Proteomes" id="UP000007110"/>
    </source>
</evidence>
<feature type="domain" description="Plastocyanin-like" evidence="6">
    <location>
        <begin position="201"/>
        <end position="351"/>
    </location>
</feature>
<dbReference type="OMA" id="DSYWIQL"/>
<evidence type="ECO:0000256" key="3">
    <source>
        <dbReference type="ARBA" id="ARBA00023002"/>
    </source>
</evidence>
<dbReference type="CDD" id="cd13858">
    <property type="entry name" value="CuRO_1_tcLCC2_insect_like"/>
    <property type="match status" value="1"/>
</dbReference>
<feature type="domain" description="Plastocyanin-like" evidence="8">
    <location>
        <begin position="73"/>
        <end position="184"/>
    </location>
</feature>
<dbReference type="PANTHER" id="PTHR11709:SF394">
    <property type="entry name" value="FI03373P-RELATED"/>
    <property type="match status" value="1"/>
</dbReference>
<feature type="domain" description="Plastocyanin-like" evidence="7">
    <location>
        <begin position="481"/>
        <end position="602"/>
    </location>
</feature>
<dbReference type="SUPFAM" id="SSF49503">
    <property type="entry name" value="Cupredoxins"/>
    <property type="match status" value="3"/>
</dbReference>
<reference evidence="9" key="2">
    <citation type="submission" date="2021-01" db="UniProtKB">
        <authorList>
            <consortium name="EnsemblMetazoa"/>
        </authorList>
    </citation>
    <scope>IDENTIFICATION</scope>
</reference>
<protein>
    <recommendedName>
        <fullName evidence="11">Laccase</fullName>
    </recommendedName>
</protein>
<reference evidence="10" key="1">
    <citation type="submission" date="2015-02" db="EMBL/GenBank/DDBJ databases">
        <title>Genome sequencing for Strongylocentrotus purpuratus.</title>
        <authorList>
            <person name="Murali S."/>
            <person name="Liu Y."/>
            <person name="Vee V."/>
            <person name="English A."/>
            <person name="Wang M."/>
            <person name="Skinner E."/>
            <person name="Han Y."/>
            <person name="Muzny D.M."/>
            <person name="Worley K.C."/>
            <person name="Gibbs R.A."/>
        </authorList>
    </citation>
    <scope>NUCLEOTIDE SEQUENCE</scope>
</reference>
<name>A0A7M7SX74_STRPU</name>
<dbReference type="EnsemblMetazoa" id="XM_030982044">
    <property type="protein sequence ID" value="XP_030837904"/>
    <property type="gene ID" value="LOC763460"/>
</dbReference>
<evidence type="ECO:0000256" key="5">
    <source>
        <dbReference type="SAM" id="SignalP"/>
    </source>
</evidence>
<dbReference type="KEGG" id="spu:763460"/>
<dbReference type="InterPro" id="IPR011707">
    <property type="entry name" value="Cu-oxidase-like_N"/>
</dbReference>
<dbReference type="Pfam" id="PF07732">
    <property type="entry name" value="Cu-oxidase_3"/>
    <property type="match status" value="1"/>
</dbReference>
<evidence type="ECO:0000259" key="6">
    <source>
        <dbReference type="Pfam" id="PF00394"/>
    </source>
</evidence>
<proteinExistence type="inferred from homology"/>
<feature type="chain" id="PRO_5036207867" description="Laccase" evidence="5">
    <location>
        <begin position="21"/>
        <end position="616"/>
    </location>
</feature>